<feature type="region of interest" description="Disordered" evidence="1">
    <location>
        <begin position="528"/>
        <end position="568"/>
    </location>
</feature>
<feature type="region of interest" description="Disordered" evidence="1">
    <location>
        <begin position="585"/>
        <end position="606"/>
    </location>
</feature>
<evidence type="ECO:0008006" key="4">
    <source>
        <dbReference type="Google" id="ProtNLM"/>
    </source>
</evidence>
<keyword evidence="3" id="KW-1185">Reference proteome</keyword>
<evidence type="ECO:0000313" key="2">
    <source>
        <dbReference type="EMBL" id="KIJ63980.1"/>
    </source>
</evidence>
<feature type="compositionally biased region" description="Acidic residues" evidence="1">
    <location>
        <begin position="546"/>
        <end position="559"/>
    </location>
</feature>
<proteinExistence type="predicted"/>
<evidence type="ECO:0000313" key="3">
    <source>
        <dbReference type="Proteomes" id="UP000053820"/>
    </source>
</evidence>
<accession>A0A0C9VZU0</accession>
<reference evidence="2 3" key="1">
    <citation type="submission" date="2014-04" db="EMBL/GenBank/DDBJ databases">
        <title>Evolutionary Origins and Diversification of the Mycorrhizal Mutualists.</title>
        <authorList>
            <consortium name="DOE Joint Genome Institute"/>
            <consortium name="Mycorrhizal Genomics Consortium"/>
            <person name="Kohler A."/>
            <person name="Kuo A."/>
            <person name="Nagy L.G."/>
            <person name="Floudas D."/>
            <person name="Copeland A."/>
            <person name="Barry K.W."/>
            <person name="Cichocki N."/>
            <person name="Veneault-Fourrey C."/>
            <person name="LaButti K."/>
            <person name="Lindquist E.A."/>
            <person name="Lipzen A."/>
            <person name="Lundell T."/>
            <person name="Morin E."/>
            <person name="Murat C."/>
            <person name="Riley R."/>
            <person name="Ohm R."/>
            <person name="Sun H."/>
            <person name="Tunlid A."/>
            <person name="Henrissat B."/>
            <person name="Grigoriev I.V."/>
            <person name="Hibbett D.S."/>
            <person name="Martin F."/>
        </authorList>
    </citation>
    <scope>NUCLEOTIDE SEQUENCE [LARGE SCALE GENOMIC DNA]</scope>
    <source>
        <strain evidence="2 3">MD-312</strain>
    </source>
</reference>
<dbReference type="OrthoDB" id="3060996at2759"/>
<organism evidence="2 3">
    <name type="scientific">Hydnomerulius pinastri MD-312</name>
    <dbReference type="NCBI Taxonomy" id="994086"/>
    <lineage>
        <taxon>Eukaryota</taxon>
        <taxon>Fungi</taxon>
        <taxon>Dikarya</taxon>
        <taxon>Basidiomycota</taxon>
        <taxon>Agaricomycotina</taxon>
        <taxon>Agaricomycetes</taxon>
        <taxon>Agaricomycetidae</taxon>
        <taxon>Boletales</taxon>
        <taxon>Boletales incertae sedis</taxon>
        <taxon>Leucogyrophana</taxon>
    </lineage>
</organism>
<dbReference type="HOGENOM" id="CLU_466954_0_0_1"/>
<gene>
    <name evidence="2" type="ORF">HYDPIDRAFT_28873</name>
</gene>
<sequence length="606" mass="67977">MNTTQTSIADVDMLATSLTRLSVGDLECKIRDTPGPQSPQCTPTDHAVKADQIRGETEGVHLNSIRSPSIRSRTSSISSEASFSEGRCLISSLPFELLHLILEYATPPNLFLDASICRGPSSAWSQTLRQLKSFVLVCRTWWDVGINLLYCHVIIRRIGQLPALLRSLEANPKLGSIVRTLQIDCFVPHGYHLIFEYALAQIWASFIHNTRLILNHQTDDRDHELPKVPDAVLSSTIDLEIGPGHRLPLLFSSLVQCTSLVCLTINFQGSVGSDDIPIIQFNFLEELHCTWNDRPTDLPTANVLSTMSKQWNMPRLKRFTVLQLIPVLSVGSVIDGTDYYPFLRAHGKKLIYLSICFLPILYSKKSFFPASMDIQSFLDLCPNLKHFATGQYKETRDLSHSTLEYLDVWADSSSCLTYPQRILLRTSLEEGHFPSLRKVRLLDLALLSTTGLRLPIIIPPDSLSPRSKMTWKYPGVAVCHGPDYLVQGDLDYLGTYCDTIEPEKPHPSPEEDGSAEVLRELPFQEDTFSDDDDWEWIPPSETPSDFSDDFDEDEDEEPSSEWPSSPSLSTQLLVALEIFEDTLARQEARPEEEEAAVGACSYIGCG</sequence>
<dbReference type="AlphaFoldDB" id="A0A0C9VZU0"/>
<dbReference type="EMBL" id="KN839848">
    <property type="protein sequence ID" value="KIJ63980.1"/>
    <property type="molecule type" value="Genomic_DNA"/>
</dbReference>
<dbReference type="Proteomes" id="UP000053820">
    <property type="component" value="Unassembled WGS sequence"/>
</dbReference>
<evidence type="ECO:0000256" key="1">
    <source>
        <dbReference type="SAM" id="MobiDB-lite"/>
    </source>
</evidence>
<name>A0A0C9VZU0_9AGAM</name>
<protein>
    <recommendedName>
        <fullName evidence="4">F-box domain-containing protein</fullName>
    </recommendedName>
</protein>